<proteinExistence type="predicted"/>
<evidence type="ECO:0000313" key="3">
    <source>
        <dbReference type="EMBL" id="KAG2897939.1"/>
    </source>
</evidence>
<evidence type="ECO:0000256" key="1">
    <source>
        <dbReference type="SAM" id="MobiDB-lite"/>
    </source>
</evidence>
<gene>
    <name evidence="2" type="ORF">PC113_g20739</name>
    <name evidence="3" type="ORF">PC117_g22689</name>
    <name evidence="4" type="ORF">PC129_g24546</name>
</gene>
<evidence type="ECO:0000313" key="2">
    <source>
        <dbReference type="EMBL" id="KAG2832467.1"/>
    </source>
</evidence>
<reference evidence="3" key="1">
    <citation type="submission" date="2018-10" db="EMBL/GenBank/DDBJ databases">
        <title>Effector identification in a new, highly contiguous assembly of the strawberry crown rot pathogen Phytophthora cactorum.</title>
        <authorList>
            <person name="Armitage A.D."/>
            <person name="Nellist C.F."/>
            <person name="Bates H."/>
            <person name="Vickerstaff R.J."/>
            <person name="Harrison R.J."/>
        </authorList>
    </citation>
    <scope>NUCLEOTIDE SEQUENCE</scope>
    <source>
        <strain evidence="2">15-7</strain>
        <strain evidence="3">4040</strain>
        <strain evidence="4">P421</strain>
    </source>
</reference>
<dbReference type="Proteomes" id="UP000760860">
    <property type="component" value="Unassembled WGS sequence"/>
</dbReference>
<feature type="compositionally biased region" description="Polar residues" evidence="1">
    <location>
        <begin position="49"/>
        <end position="81"/>
    </location>
</feature>
<feature type="compositionally biased region" description="Low complexity" evidence="1">
    <location>
        <begin position="24"/>
        <end position="39"/>
    </location>
</feature>
<evidence type="ECO:0000313" key="5">
    <source>
        <dbReference type="Proteomes" id="UP000736787"/>
    </source>
</evidence>
<comment type="caution">
    <text evidence="3">The sequence shown here is derived from an EMBL/GenBank/DDBJ whole genome shotgun (WGS) entry which is preliminary data.</text>
</comment>
<dbReference type="VEuPathDB" id="FungiDB:PC110_g21243"/>
<organism evidence="3 5">
    <name type="scientific">Phytophthora cactorum</name>
    <dbReference type="NCBI Taxonomy" id="29920"/>
    <lineage>
        <taxon>Eukaryota</taxon>
        <taxon>Sar</taxon>
        <taxon>Stramenopiles</taxon>
        <taxon>Oomycota</taxon>
        <taxon>Peronosporomycetes</taxon>
        <taxon>Peronosporales</taxon>
        <taxon>Peronosporaceae</taxon>
        <taxon>Phytophthora</taxon>
    </lineage>
</organism>
<feature type="region of interest" description="Disordered" evidence="1">
    <location>
        <begin position="23"/>
        <end position="107"/>
    </location>
</feature>
<dbReference type="EMBL" id="RCMV01003813">
    <property type="protein sequence ID" value="KAG3197339.1"/>
    <property type="molecule type" value="Genomic_DNA"/>
</dbReference>
<dbReference type="AlphaFoldDB" id="A0A8T1BDF3"/>
<feature type="compositionally biased region" description="Low complexity" evidence="1">
    <location>
        <begin position="89"/>
        <end position="106"/>
    </location>
</feature>
<dbReference type="Proteomes" id="UP000736787">
    <property type="component" value="Unassembled WGS sequence"/>
</dbReference>
<protein>
    <submittedName>
        <fullName evidence="3">Uncharacterized protein</fullName>
    </submittedName>
</protein>
<sequence length="134" mass="13712">MRTGRRSLKPFVRALTHSTLLRASASTNTSSGSTDGFSGIAPRAHATAPTGTSNQNHPAGTTSAMPMTQPLPSVQAETTQVAIGGTNASTGLPTSGPSGTSGQATPDKGWLNAFYWLQSTLSLPPEGSARALQF</sequence>
<accession>A0A8T1BDF3</accession>
<name>A0A8T1BDF3_9STRA</name>
<dbReference type="EMBL" id="RCMG01001240">
    <property type="protein sequence ID" value="KAG2832467.1"/>
    <property type="molecule type" value="Genomic_DNA"/>
</dbReference>
<dbReference type="Proteomes" id="UP000735874">
    <property type="component" value="Unassembled WGS sequence"/>
</dbReference>
<evidence type="ECO:0000313" key="4">
    <source>
        <dbReference type="EMBL" id="KAG3197339.1"/>
    </source>
</evidence>
<dbReference type="EMBL" id="RCMK01001280">
    <property type="protein sequence ID" value="KAG2897939.1"/>
    <property type="molecule type" value="Genomic_DNA"/>
</dbReference>